<dbReference type="EC" id="1.1.1.100" evidence="3 9"/>
<dbReference type="GO" id="GO:0051287">
    <property type="term" value="F:NAD binding"/>
    <property type="evidence" value="ECO:0007669"/>
    <property type="project" value="UniProtKB-UniRule"/>
</dbReference>
<keyword evidence="9" id="KW-0444">Lipid biosynthesis</keyword>
<evidence type="ECO:0000256" key="3">
    <source>
        <dbReference type="ARBA" id="ARBA00012948"/>
    </source>
</evidence>
<evidence type="ECO:0000259" key="10">
    <source>
        <dbReference type="SMART" id="SM00822"/>
    </source>
</evidence>
<keyword evidence="12" id="KW-1185">Reference proteome</keyword>
<sequence>MDFAGKVALVTGSSSGIGAAIARELASQGAAVAIHYRGNAQGAEAVAAAIREEQGTCAIFQADVSDVQQAADLVKAVQETLGGLDILVNNAGTTRDTLLLSMKEEDWDTVIATNLKSVYAVSRAALRGMIRKRWGRIINITSVVGLAGQAGQSNYAASKAGIVGFTKSLAREVASRNITVNAVAPGFIPTALTNVLSQEQHDDIIRNTPVGRMGTPEEVAWAVAFLAHERSAFITGQVLSVDGGLVMM</sequence>
<dbReference type="InterPro" id="IPR002347">
    <property type="entry name" value="SDR_fam"/>
</dbReference>
<feature type="domain" description="Ketoreductase" evidence="10">
    <location>
        <begin position="6"/>
        <end position="186"/>
    </location>
</feature>
<dbReference type="InterPro" id="IPR050259">
    <property type="entry name" value="SDR"/>
</dbReference>
<comment type="function">
    <text evidence="9">Catalyzes the NADPH-dependent reduction of beta-ketoacyl-ACP substrates to beta-hydroxyacyl-ACP products, the first reductive step in the elongation cycle of fatty acid biosynthesis.</text>
</comment>
<proteinExistence type="inferred from homology"/>
<keyword evidence="5 9" id="KW-0560">Oxidoreductase</keyword>
<dbReference type="Pfam" id="PF13561">
    <property type="entry name" value="adh_short_C2"/>
    <property type="match status" value="1"/>
</dbReference>
<name>A0A540VHB5_9CHLR</name>
<evidence type="ECO:0000256" key="1">
    <source>
        <dbReference type="ARBA" id="ARBA00005194"/>
    </source>
</evidence>
<keyword evidence="9" id="KW-0276">Fatty acid metabolism</keyword>
<evidence type="ECO:0000256" key="7">
    <source>
        <dbReference type="PIRSR" id="PIRSR611284-1"/>
    </source>
</evidence>
<comment type="similarity">
    <text evidence="2 9">Belongs to the short-chain dehydrogenases/reductases (SDR) family.</text>
</comment>
<dbReference type="RefSeq" id="WP_141609713.1">
    <property type="nucleotide sequence ID" value="NZ_VIGC02000009.1"/>
</dbReference>
<comment type="catalytic activity">
    <reaction evidence="6 9">
        <text>a (3R)-hydroxyacyl-[ACP] + NADP(+) = a 3-oxoacyl-[ACP] + NADPH + H(+)</text>
        <dbReference type="Rhea" id="RHEA:17397"/>
        <dbReference type="Rhea" id="RHEA-COMP:9916"/>
        <dbReference type="Rhea" id="RHEA-COMP:9945"/>
        <dbReference type="ChEBI" id="CHEBI:15378"/>
        <dbReference type="ChEBI" id="CHEBI:57783"/>
        <dbReference type="ChEBI" id="CHEBI:58349"/>
        <dbReference type="ChEBI" id="CHEBI:78776"/>
        <dbReference type="ChEBI" id="CHEBI:78827"/>
        <dbReference type="EC" id="1.1.1.100"/>
    </reaction>
</comment>
<dbReference type="NCBIfam" id="TIGR01830">
    <property type="entry name" value="3oxo_ACP_reduc"/>
    <property type="match status" value="1"/>
</dbReference>
<dbReference type="InterPro" id="IPR020904">
    <property type="entry name" value="Sc_DH/Rdtase_CS"/>
</dbReference>
<dbReference type="SUPFAM" id="SSF51735">
    <property type="entry name" value="NAD(P)-binding Rossmann-fold domains"/>
    <property type="match status" value="1"/>
</dbReference>
<dbReference type="NCBIfam" id="NF005559">
    <property type="entry name" value="PRK07231.1"/>
    <property type="match status" value="1"/>
</dbReference>
<dbReference type="InterPro" id="IPR011284">
    <property type="entry name" value="3oxo_ACP_reduc"/>
</dbReference>
<dbReference type="AlphaFoldDB" id="A0A540VHB5"/>
<dbReference type="EMBL" id="VIGC01000009">
    <property type="protein sequence ID" value="TQE96160.1"/>
    <property type="molecule type" value="Genomic_DNA"/>
</dbReference>
<dbReference type="Proteomes" id="UP000317371">
    <property type="component" value="Unassembled WGS sequence"/>
</dbReference>
<evidence type="ECO:0000256" key="4">
    <source>
        <dbReference type="ARBA" id="ARBA00022857"/>
    </source>
</evidence>
<dbReference type="InterPro" id="IPR057326">
    <property type="entry name" value="KR_dom"/>
</dbReference>
<dbReference type="UniPathway" id="UPA00094"/>
<dbReference type="PANTHER" id="PTHR42879">
    <property type="entry name" value="3-OXOACYL-(ACYL-CARRIER-PROTEIN) REDUCTASE"/>
    <property type="match status" value="1"/>
</dbReference>
<dbReference type="InterPro" id="IPR036291">
    <property type="entry name" value="NAD(P)-bd_dom_sf"/>
</dbReference>
<dbReference type="GO" id="GO:0006633">
    <property type="term" value="P:fatty acid biosynthetic process"/>
    <property type="evidence" value="ECO:0007669"/>
    <property type="project" value="UniProtKB-UniPathway"/>
</dbReference>
<dbReference type="FunFam" id="3.40.50.720:FF:000115">
    <property type="entry name" value="3-oxoacyl-[acyl-carrier-protein] reductase FabG"/>
    <property type="match status" value="1"/>
</dbReference>
<evidence type="ECO:0000256" key="9">
    <source>
        <dbReference type="RuleBase" id="RU366074"/>
    </source>
</evidence>
<keyword evidence="4 8" id="KW-0521">NADP</keyword>
<evidence type="ECO:0000313" key="11">
    <source>
        <dbReference type="EMBL" id="TQE96160.1"/>
    </source>
</evidence>
<dbReference type="PRINTS" id="PR00081">
    <property type="entry name" value="GDHRDH"/>
</dbReference>
<gene>
    <name evidence="11" type="primary">fabG</name>
    <name evidence="11" type="ORF">FKZ61_08735</name>
</gene>
<feature type="binding site" evidence="8">
    <location>
        <begin position="155"/>
        <end position="159"/>
    </location>
    <ligand>
        <name>NADP(+)</name>
        <dbReference type="ChEBI" id="CHEBI:58349"/>
    </ligand>
</feature>
<dbReference type="PROSITE" id="PS00061">
    <property type="entry name" value="ADH_SHORT"/>
    <property type="match status" value="1"/>
</dbReference>
<dbReference type="PRINTS" id="PR00080">
    <property type="entry name" value="SDRFAMILY"/>
</dbReference>
<comment type="subunit">
    <text evidence="9">Homotetramer.</text>
</comment>
<dbReference type="OrthoDB" id="9803333at2"/>
<evidence type="ECO:0000256" key="8">
    <source>
        <dbReference type="PIRSR" id="PIRSR611284-2"/>
    </source>
</evidence>
<evidence type="ECO:0000256" key="2">
    <source>
        <dbReference type="ARBA" id="ARBA00006484"/>
    </source>
</evidence>
<dbReference type="CDD" id="cd05333">
    <property type="entry name" value="BKR_SDR_c"/>
    <property type="match status" value="1"/>
</dbReference>
<evidence type="ECO:0000313" key="12">
    <source>
        <dbReference type="Proteomes" id="UP000317371"/>
    </source>
</evidence>
<protein>
    <recommendedName>
        <fullName evidence="3 9">3-oxoacyl-[acyl-carrier-protein] reductase</fullName>
        <ecNumber evidence="3 9">1.1.1.100</ecNumber>
    </recommendedName>
</protein>
<dbReference type="SMART" id="SM00822">
    <property type="entry name" value="PKS_KR"/>
    <property type="match status" value="1"/>
</dbReference>
<organism evidence="11 12">
    <name type="scientific">Litorilinea aerophila</name>
    <dbReference type="NCBI Taxonomy" id="1204385"/>
    <lineage>
        <taxon>Bacteria</taxon>
        <taxon>Bacillati</taxon>
        <taxon>Chloroflexota</taxon>
        <taxon>Caldilineae</taxon>
        <taxon>Caldilineales</taxon>
        <taxon>Caldilineaceae</taxon>
        <taxon>Litorilinea</taxon>
    </lineage>
</organism>
<dbReference type="InParanoid" id="A0A540VHB5"/>
<comment type="caution">
    <text evidence="11">The sequence shown here is derived from an EMBL/GenBank/DDBJ whole genome shotgun (WGS) entry which is preliminary data.</text>
</comment>
<evidence type="ECO:0000256" key="6">
    <source>
        <dbReference type="ARBA" id="ARBA00048508"/>
    </source>
</evidence>
<dbReference type="NCBIfam" id="NF009466">
    <property type="entry name" value="PRK12826.1-2"/>
    <property type="match status" value="1"/>
</dbReference>
<feature type="binding site" evidence="8">
    <location>
        <position position="90"/>
    </location>
    <ligand>
        <name>NADP(+)</name>
        <dbReference type="ChEBI" id="CHEBI:58349"/>
    </ligand>
</feature>
<dbReference type="FunCoup" id="A0A540VHB5">
    <property type="interactions" value="511"/>
</dbReference>
<evidence type="ECO:0000256" key="5">
    <source>
        <dbReference type="ARBA" id="ARBA00023002"/>
    </source>
</evidence>
<dbReference type="PANTHER" id="PTHR42879:SF2">
    <property type="entry name" value="3-OXOACYL-[ACYL-CARRIER-PROTEIN] REDUCTASE FABG"/>
    <property type="match status" value="1"/>
</dbReference>
<comment type="pathway">
    <text evidence="1 9">Lipid metabolism; fatty acid biosynthesis.</text>
</comment>
<dbReference type="GO" id="GO:0004316">
    <property type="term" value="F:3-oxoacyl-[acyl-carrier-protein] reductase (NADPH) activity"/>
    <property type="evidence" value="ECO:0007669"/>
    <property type="project" value="UniProtKB-UniRule"/>
</dbReference>
<keyword evidence="9" id="KW-0275">Fatty acid biosynthesis</keyword>
<accession>A0A540VHB5</accession>
<reference evidence="11 12" key="1">
    <citation type="submission" date="2019-06" db="EMBL/GenBank/DDBJ databases">
        <title>Genome sequence of Litorilinea aerophila BAA-2444.</title>
        <authorList>
            <person name="Maclea K.S."/>
            <person name="Maurais E.G."/>
            <person name="Iannazzi L.C."/>
        </authorList>
    </citation>
    <scope>NUCLEOTIDE SEQUENCE [LARGE SCALE GENOMIC DNA]</scope>
    <source>
        <strain evidence="11 12">ATCC BAA-2444</strain>
    </source>
</reference>
<feature type="active site" description="Proton acceptor" evidence="7">
    <location>
        <position position="155"/>
    </location>
</feature>
<feature type="binding site" evidence="8">
    <location>
        <position position="188"/>
    </location>
    <ligand>
        <name>NADP(+)</name>
        <dbReference type="ChEBI" id="CHEBI:58349"/>
    </ligand>
</feature>
<dbReference type="Gene3D" id="3.40.50.720">
    <property type="entry name" value="NAD(P)-binding Rossmann-like Domain"/>
    <property type="match status" value="1"/>
</dbReference>
<keyword evidence="9" id="KW-0443">Lipid metabolism</keyword>